<gene>
    <name evidence="2" type="ORF">ACFQDH_16760</name>
</gene>
<reference evidence="3" key="1">
    <citation type="journal article" date="2019" name="Int. J. Syst. Evol. Microbiol.">
        <title>The Global Catalogue of Microorganisms (GCM) 10K type strain sequencing project: providing services to taxonomists for standard genome sequencing and annotation.</title>
        <authorList>
            <consortium name="The Broad Institute Genomics Platform"/>
            <consortium name="The Broad Institute Genome Sequencing Center for Infectious Disease"/>
            <person name="Wu L."/>
            <person name="Ma J."/>
        </authorList>
    </citation>
    <scope>NUCLEOTIDE SEQUENCE [LARGE SCALE GENOMIC DNA]</scope>
    <source>
        <strain evidence="3">CCUG 58127</strain>
    </source>
</reference>
<dbReference type="GO" id="GO:0016787">
    <property type="term" value="F:hydrolase activity"/>
    <property type="evidence" value="ECO:0007669"/>
    <property type="project" value="UniProtKB-KW"/>
</dbReference>
<evidence type="ECO:0000313" key="3">
    <source>
        <dbReference type="Proteomes" id="UP001596298"/>
    </source>
</evidence>
<keyword evidence="2" id="KW-0378">Hydrolase</keyword>
<dbReference type="Gene3D" id="1.10.3210.10">
    <property type="entry name" value="Hypothetical protein af1432"/>
    <property type="match status" value="1"/>
</dbReference>
<dbReference type="InterPro" id="IPR006674">
    <property type="entry name" value="HD_domain"/>
</dbReference>
<protein>
    <submittedName>
        <fullName evidence="2">HD domain-containing protein</fullName>
        <ecNumber evidence="2">3.1.-.-</ecNumber>
    </submittedName>
</protein>
<keyword evidence="3" id="KW-1185">Reference proteome</keyword>
<dbReference type="RefSeq" id="WP_382403538.1">
    <property type="nucleotide sequence ID" value="NZ_JBHSWH010000001.1"/>
</dbReference>
<dbReference type="Pfam" id="PF01966">
    <property type="entry name" value="HD"/>
    <property type="match status" value="1"/>
</dbReference>
<evidence type="ECO:0000313" key="2">
    <source>
        <dbReference type="EMBL" id="MFC6706860.1"/>
    </source>
</evidence>
<dbReference type="SUPFAM" id="SSF109604">
    <property type="entry name" value="HD-domain/PDEase-like"/>
    <property type="match status" value="1"/>
</dbReference>
<comment type="caution">
    <text evidence="2">The sequence shown here is derived from an EMBL/GenBank/DDBJ whole genome shotgun (WGS) entry which is preliminary data.</text>
</comment>
<evidence type="ECO:0000259" key="1">
    <source>
        <dbReference type="Pfam" id="PF01966"/>
    </source>
</evidence>
<accession>A0ABW2AJL6</accession>
<dbReference type="Proteomes" id="UP001596298">
    <property type="component" value="Unassembled WGS sequence"/>
</dbReference>
<dbReference type="CDD" id="cd00077">
    <property type="entry name" value="HDc"/>
    <property type="match status" value="1"/>
</dbReference>
<dbReference type="EMBL" id="JBHSWH010000001">
    <property type="protein sequence ID" value="MFC6706860.1"/>
    <property type="molecule type" value="Genomic_DNA"/>
</dbReference>
<feature type="domain" description="HD" evidence="1">
    <location>
        <begin position="22"/>
        <end position="111"/>
    </location>
</feature>
<name>A0ABW2AJL6_9MICO</name>
<sequence>MPAGPSEAESLARRLLEMSGARWQHVRGVAARTHELTHGHPDRNELAAAAWLHDVGYADEVSTTGFHPLDGARYVASRGFAPDVVGLVAYHSGADVEAGERGLSEELRLIDRPKQALLDILILADMTTSPIGQRVGVDARIVEILGRYDDSHPVHRAVARSQHELRAAAHRAAVSLGLPSADEGLPFTG</sequence>
<dbReference type="InterPro" id="IPR003607">
    <property type="entry name" value="HD/PDEase_dom"/>
</dbReference>
<organism evidence="2 3">
    <name type="scientific">Flexivirga alba</name>
    <dbReference type="NCBI Taxonomy" id="702742"/>
    <lineage>
        <taxon>Bacteria</taxon>
        <taxon>Bacillati</taxon>
        <taxon>Actinomycetota</taxon>
        <taxon>Actinomycetes</taxon>
        <taxon>Micrococcales</taxon>
        <taxon>Dermacoccaceae</taxon>
        <taxon>Flexivirga</taxon>
    </lineage>
</organism>
<dbReference type="EC" id="3.1.-.-" evidence="2"/>
<proteinExistence type="predicted"/>